<keyword evidence="3 5" id="KW-0807">Transducer</keyword>
<dbReference type="PANTHER" id="PTHR43531:SF14">
    <property type="entry name" value="METHYL-ACCEPTING CHEMOTAXIS PROTEIN I-RELATED"/>
    <property type="match status" value="1"/>
</dbReference>
<accession>A0A970B7H1</accession>
<dbReference type="InterPro" id="IPR004090">
    <property type="entry name" value="Chemotax_Me-accpt_rcpt"/>
</dbReference>
<evidence type="ECO:0000256" key="4">
    <source>
        <dbReference type="ARBA" id="ARBA00029447"/>
    </source>
</evidence>
<feature type="domain" description="Methyl-accepting transducer" evidence="7">
    <location>
        <begin position="412"/>
        <end position="641"/>
    </location>
</feature>
<dbReference type="GO" id="GO:0007165">
    <property type="term" value="P:signal transduction"/>
    <property type="evidence" value="ECO:0007669"/>
    <property type="project" value="UniProtKB-KW"/>
</dbReference>
<dbReference type="InterPro" id="IPR004089">
    <property type="entry name" value="MCPsignal_dom"/>
</dbReference>
<evidence type="ECO:0000313" key="9">
    <source>
        <dbReference type="EMBL" id="NKF23660.1"/>
    </source>
</evidence>
<feature type="transmembrane region" description="Helical" evidence="6">
    <location>
        <begin position="43"/>
        <end position="60"/>
    </location>
</feature>
<organism evidence="9 10">
    <name type="scientific">Solimonas marina</name>
    <dbReference type="NCBI Taxonomy" id="2714601"/>
    <lineage>
        <taxon>Bacteria</taxon>
        <taxon>Pseudomonadati</taxon>
        <taxon>Pseudomonadota</taxon>
        <taxon>Gammaproteobacteria</taxon>
        <taxon>Nevskiales</taxon>
        <taxon>Nevskiaceae</taxon>
        <taxon>Solimonas</taxon>
    </lineage>
</organism>
<evidence type="ECO:0000256" key="1">
    <source>
        <dbReference type="ARBA" id="ARBA00004370"/>
    </source>
</evidence>
<dbReference type="GO" id="GO:0005886">
    <property type="term" value="C:plasma membrane"/>
    <property type="evidence" value="ECO:0007669"/>
    <property type="project" value="TreeGrafter"/>
</dbReference>
<evidence type="ECO:0000259" key="7">
    <source>
        <dbReference type="PROSITE" id="PS50111"/>
    </source>
</evidence>
<dbReference type="CDD" id="cd11386">
    <property type="entry name" value="MCP_signal"/>
    <property type="match status" value="1"/>
</dbReference>
<keyword evidence="2" id="KW-0488">Methylation</keyword>
<proteinExistence type="inferred from homology"/>
<evidence type="ECO:0000256" key="3">
    <source>
        <dbReference type="ARBA" id="ARBA00023224"/>
    </source>
</evidence>
<dbReference type="Pfam" id="PF00015">
    <property type="entry name" value="MCPsignal"/>
    <property type="match status" value="1"/>
</dbReference>
<evidence type="ECO:0000256" key="2">
    <source>
        <dbReference type="ARBA" id="ARBA00022481"/>
    </source>
</evidence>
<dbReference type="SMART" id="SM00283">
    <property type="entry name" value="MA"/>
    <property type="match status" value="1"/>
</dbReference>
<dbReference type="SUPFAM" id="SSF58104">
    <property type="entry name" value="Methyl-accepting chemotaxis protein (MCP) signaling domain"/>
    <property type="match status" value="1"/>
</dbReference>
<dbReference type="EMBL" id="JAAVXB010000009">
    <property type="protein sequence ID" value="NKF23660.1"/>
    <property type="molecule type" value="Genomic_DNA"/>
</dbReference>
<evidence type="ECO:0000313" key="10">
    <source>
        <dbReference type="Proteomes" id="UP000653472"/>
    </source>
</evidence>
<comment type="caution">
    <text evidence="9">The sequence shown here is derived from an EMBL/GenBank/DDBJ whole genome shotgun (WGS) entry which is preliminary data.</text>
</comment>
<dbReference type="Proteomes" id="UP000653472">
    <property type="component" value="Unassembled WGS sequence"/>
</dbReference>
<feature type="transmembrane region" description="Helical" evidence="6">
    <location>
        <begin position="18"/>
        <end position="36"/>
    </location>
</feature>
<keyword evidence="6" id="KW-0812">Transmembrane</keyword>
<dbReference type="Gene3D" id="1.20.120.1530">
    <property type="match status" value="2"/>
</dbReference>
<name>A0A970B7H1_9GAMM</name>
<keyword evidence="10" id="KW-1185">Reference proteome</keyword>
<comment type="subcellular location">
    <subcellularLocation>
        <location evidence="1">Membrane</location>
    </subcellularLocation>
</comment>
<dbReference type="GO" id="GO:0006935">
    <property type="term" value="P:chemotaxis"/>
    <property type="evidence" value="ECO:0007669"/>
    <property type="project" value="InterPro"/>
</dbReference>
<dbReference type="PRINTS" id="PR00260">
    <property type="entry name" value="CHEMTRNSDUCR"/>
</dbReference>
<feature type="domain" description="HAMP" evidence="8">
    <location>
        <begin position="355"/>
        <end position="407"/>
    </location>
</feature>
<dbReference type="PROSITE" id="PS50885">
    <property type="entry name" value="HAMP"/>
    <property type="match status" value="2"/>
</dbReference>
<dbReference type="AlphaFoldDB" id="A0A970B7H1"/>
<dbReference type="PROSITE" id="PS50111">
    <property type="entry name" value="CHEMOTAXIS_TRANSDUC_2"/>
    <property type="match status" value="1"/>
</dbReference>
<dbReference type="InterPro" id="IPR051310">
    <property type="entry name" value="MCP_chemotaxis"/>
</dbReference>
<dbReference type="PANTHER" id="PTHR43531">
    <property type="entry name" value="PROTEIN ICFG"/>
    <property type="match status" value="1"/>
</dbReference>
<dbReference type="GO" id="GO:0004888">
    <property type="term" value="F:transmembrane signaling receptor activity"/>
    <property type="evidence" value="ECO:0007669"/>
    <property type="project" value="InterPro"/>
</dbReference>
<feature type="transmembrane region" description="Helical" evidence="6">
    <location>
        <begin position="144"/>
        <end position="167"/>
    </location>
</feature>
<feature type="domain" description="HAMP" evidence="8">
    <location>
        <begin position="218"/>
        <end position="271"/>
    </location>
</feature>
<evidence type="ECO:0000259" key="8">
    <source>
        <dbReference type="PROSITE" id="PS50885"/>
    </source>
</evidence>
<feature type="transmembrane region" description="Helical" evidence="6">
    <location>
        <begin position="96"/>
        <end position="124"/>
    </location>
</feature>
<protein>
    <submittedName>
        <fullName evidence="9">Methyl-accepting chemotaxis protein</fullName>
    </submittedName>
</protein>
<keyword evidence="6" id="KW-1133">Transmembrane helix</keyword>
<sequence>MNTTLAYLTQLRAHADRMFLALIWLLLIASVGLAPWHETWRAVLLVGAPTVVLSTVQVRLWPGHAMTRVMIGCAFMAMSALMIHQGHGMIELHFGIFVLLAFLLLYRDWVPVIAAAAFIAVHHLGFDWLQRRGLGVWVFAANTGWHIVLIHALYVVLESAILCLIALNLRRESLLVGADPRDLAQRAQAMAMGDISGDATLAQAAPGSIAAATHELATSLAAILGEVRDVVQAQSAGDFSRRVGTDGHSGVIVDLAHDINVACERLEGAMQEAVDVLEAVGRGELERRIEFDGLGMLGRLQQQTNHTVSFLSTFCAEQQRVVDAAVRGELDGRVALDGLSGYQHELGGGINRLLDAVDAVMTALGQQMAALAEGDLRAAGAIDGQGRYAELADHVRASVEKLNHIVGEVRDGSDEIHTAAREIAAGNADLSVRTEQQASSLEETASSLEELTTSVQQSADNAHDAVKLTEDARQVAERGGAVVAQVVATMQNIHKSSRRIEEIIGVIDGIAFQTNILALNAAVEAARAGAEGRGFAVVAGEVRSLAQRSATAAREINELISQSVAQVDSGTALVQDAGGTMQSIVESIGRVAGFMRDIANTTREQSDGIRQINQAVTQMDQGTQQNAAMVEQAAAASKAMSGRAESLATLVARFRTEDRQAPVLVRSRAA</sequence>
<dbReference type="Gene3D" id="1.10.287.950">
    <property type="entry name" value="Methyl-accepting chemotaxis protein"/>
    <property type="match status" value="1"/>
</dbReference>
<reference evidence="9" key="1">
    <citation type="submission" date="2020-03" db="EMBL/GenBank/DDBJ databases">
        <title>Solimonas marina sp. nov., isolated from deep seawater of the Pacific Ocean.</title>
        <authorList>
            <person name="Liu X."/>
            <person name="Lai Q."/>
            <person name="Sun F."/>
            <person name="Gai Y."/>
            <person name="Li G."/>
            <person name="Shao Z."/>
        </authorList>
    </citation>
    <scope>NUCLEOTIDE SEQUENCE</scope>
    <source>
        <strain evidence="9">C16B3</strain>
    </source>
</reference>
<keyword evidence="6" id="KW-0472">Membrane</keyword>
<dbReference type="FunFam" id="1.10.287.950:FF:000001">
    <property type="entry name" value="Methyl-accepting chemotaxis sensory transducer"/>
    <property type="match status" value="1"/>
</dbReference>
<evidence type="ECO:0000256" key="6">
    <source>
        <dbReference type="SAM" id="Phobius"/>
    </source>
</evidence>
<evidence type="ECO:0000256" key="5">
    <source>
        <dbReference type="PROSITE-ProRule" id="PRU00284"/>
    </source>
</evidence>
<gene>
    <name evidence="9" type="ORF">G7Y82_15185</name>
</gene>
<comment type="similarity">
    <text evidence="4">Belongs to the methyl-accepting chemotaxis (MCP) protein family.</text>
</comment>
<dbReference type="InterPro" id="IPR003660">
    <property type="entry name" value="HAMP_dom"/>
</dbReference>
<dbReference type="RefSeq" id="WP_168148986.1">
    <property type="nucleotide sequence ID" value="NZ_JAAVXB010000009.1"/>
</dbReference>